<organism evidence="3 4">
    <name type="scientific">Cellulomonas chengniuliangii</name>
    <dbReference type="NCBI Taxonomy" id="2968084"/>
    <lineage>
        <taxon>Bacteria</taxon>
        <taxon>Bacillati</taxon>
        <taxon>Actinomycetota</taxon>
        <taxon>Actinomycetes</taxon>
        <taxon>Micrococcales</taxon>
        <taxon>Cellulomonadaceae</taxon>
        <taxon>Cellulomonas</taxon>
    </lineage>
</organism>
<dbReference type="PANTHER" id="PTHR37981:SF1">
    <property type="entry name" value="SGNH HYDROLASE-TYPE ESTERASE DOMAIN-CONTAINING PROTEIN"/>
    <property type="match status" value="1"/>
</dbReference>
<feature type="region of interest" description="Disordered" evidence="1">
    <location>
        <begin position="1"/>
        <end position="24"/>
    </location>
</feature>
<dbReference type="Proteomes" id="UP001316189">
    <property type="component" value="Chromosome"/>
</dbReference>
<accession>A0ABY5KXL0</accession>
<dbReference type="EMBL" id="CP101988">
    <property type="protein sequence ID" value="UUI74409.1"/>
    <property type="molecule type" value="Genomic_DNA"/>
</dbReference>
<evidence type="ECO:0000256" key="1">
    <source>
        <dbReference type="SAM" id="MobiDB-lite"/>
    </source>
</evidence>
<feature type="compositionally biased region" description="Polar residues" evidence="1">
    <location>
        <begin position="1"/>
        <end position="17"/>
    </location>
</feature>
<dbReference type="Pfam" id="PF18911">
    <property type="entry name" value="PKD_4"/>
    <property type="match status" value="1"/>
</dbReference>
<dbReference type="InterPro" id="IPR000601">
    <property type="entry name" value="PKD_dom"/>
</dbReference>
<keyword evidence="4" id="KW-1185">Reference proteome</keyword>
<evidence type="ECO:0000259" key="2">
    <source>
        <dbReference type="PROSITE" id="PS50093"/>
    </source>
</evidence>
<dbReference type="SUPFAM" id="SSF52266">
    <property type="entry name" value="SGNH hydrolase"/>
    <property type="match status" value="1"/>
</dbReference>
<name>A0ABY5KXL0_9CELL</name>
<dbReference type="Gene3D" id="3.40.50.1110">
    <property type="entry name" value="SGNH hydrolase"/>
    <property type="match status" value="1"/>
</dbReference>
<dbReference type="SUPFAM" id="SSF51161">
    <property type="entry name" value="Trimeric LpxA-like enzymes"/>
    <property type="match status" value="1"/>
</dbReference>
<dbReference type="PROSITE" id="PS50093">
    <property type="entry name" value="PKD"/>
    <property type="match status" value="1"/>
</dbReference>
<reference evidence="3 4" key="1">
    <citation type="submission" date="2022-07" db="EMBL/GenBank/DDBJ databases">
        <title>Novel species in genus cellulomonas.</title>
        <authorList>
            <person name="Ye L."/>
        </authorList>
    </citation>
    <scope>NUCLEOTIDE SEQUENCE [LARGE SCALE GENOMIC DNA]</scope>
    <source>
        <strain evidence="4">zg-Y338</strain>
    </source>
</reference>
<dbReference type="InterPro" id="IPR037460">
    <property type="entry name" value="SEST-like"/>
</dbReference>
<gene>
    <name evidence="3" type="ORF">NP064_11425</name>
</gene>
<dbReference type="RefSeq" id="WP_227569532.1">
    <property type="nucleotide sequence ID" value="NZ_CP101988.1"/>
</dbReference>
<dbReference type="InterPro" id="IPR036514">
    <property type="entry name" value="SGNH_hydro_sf"/>
</dbReference>
<dbReference type="Gene3D" id="2.60.40.10">
    <property type="entry name" value="Immunoglobulins"/>
    <property type="match status" value="1"/>
</dbReference>
<dbReference type="InterPro" id="IPR013783">
    <property type="entry name" value="Ig-like_fold"/>
</dbReference>
<dbReference type="CDD" id="cd01823">
    <property type="entry name" value="SEST_like"/>
    <property type="match status" value="1"/>
</dbReference>
<dbReference type="InterPro" id="IPR022409">
    <property type="entry name" value="PKD/Chitinase_dom"/>
</dbReference>
<dbReference type="PANTHER" id="PTHR37981">
    <property type="entry name" value="LIPASE 2"/>
    <property type="match status" value="1"/>
</dbReference>
<feature type="domain" description="PKD" evidence="2">
    <location>
        <begin position="576"/>
        <end position="647"/>
    </location>
</feature>
<dbReference type="SUPFAM" id="SSF49299">
    <property type="entry name" value="PKD domain"/>
    <property type="match status" value="1"/>
</dbReference>
<dbReference type="InterPro" id="IPR013830">
    <property type="entry name" value="SGNH_hydro"/>
</dbReference>
<evidence type="ECO:0000313" key="3">
    <source>
        <dbReference type="EMBL" id="UUI74409.1"/>
    </source>
</evidence>
<dbReference type="Pfam" id="PF13472">
    <property type="entry name" value="Lipase_GDSL_2"/>
    <property type="match status" value="1"/>
</dbReference>
<proteinExistence type="predicted"/>
<dbReference type="CDD" id="cd00146">
    <property type="entry name" value="PKD"/>
    <property type="match status" value="1"/>
</dbReference>
<dbReference type="SMART" id="SM00089">
    <property type="entry name" value="PKD"/>
    <property type="match status" value="1"/>
</dbReference>
<protein>
    <submittedName>
        <fullName evidence="3">PKD domain-containing protein</fullName>
    </submittedName>
</protein>
<dbReference type="InterPro" id="IPR011004">
    <property type="entry name" value="Trimer_LpxA-like_sf"/>
</dbReference>
<dbReference type="InterPro" id="IPR035986">
    <property type="entry name" value="PKD_dom_sf"/>
</dbReference>
<sequence>MTTATAADVSPPSTSRANAPDAESEITAGLAPQPLARAAVTASTETITFSEFANGSSITTQYVQRGIRFGGDSPFITDDGSNPTSPVLSGTPMFQGAIEGIFVSPNGAARTVDTLSLDVGYIDTPHSTAVNVYGADGSLLLSVDLAAGGIVHTTINQVGIARFRVESISDEPAGFAIDNVSFPTPGPSGGVADTYVALGDSFQSGQAAEDYLPGTDEGSGNGCRRSANAYPRVMTDIGQVDLTLDFRACSGATISSLINGMNGEESQLTALNSKTRLVTVGIVGNDLDFGPVIGDCVISSGGGWKPWDWFRSCEHNQGDQVEEKVQSLIDGTIQDELYGLYRDIRHRAPYARVIVVNYPKFFPERGHDGWNGCEWIRVSDQEWINSNIVRSNNVITRTALKAGFESVDMSDVLEGHEECTDVPAIKGVAVTDKNSSFHPNSLGHLYMALRIGDRLDRIVRPSYTVHQGETVTGTYTIHGSAFTLNTSWPGSDIVTTLISPSGERYTRDDPLGAEHGNGPTWEYFSIPNPEPGEWTVEYYGADVAADGEPLTVHALDETPVNQPPTAAIAVKRSGSTVTFDASGSTDSDGTVSDYLWDFGDGTTATGPTVTRQFAPGSYEVALVATDDDGERGFASAPFTVATDPSSVAMYSGSSFTATNALNLDGSGADLLVNGDFSCNSDVHIGGNVTATGNVYLTNRCRIDGTVWAGGTVRADSTPQVGGSVWAGGQITLQSTVKVGGHVATRGNLVVSDGKTVAQLRASGAIGGDVFTAATDLPSPPTPTAGAADVGAPAGATSVSWGAWLKAIATQANAPAWSSAFSANPGCALASWSVGTSNVQVGKDTYVDARAVASTCSTVSLQGVKVDLRGDLTLVVDSFSSTNGLVVTASDGKPHRLRVISVAGAGSSVHLVGPTTVDRLVKVELVTPGTVQIDGTTDLTGTVSAGRVRTSGAVTLHTPRAS</sequence>
<evidence type="ECO:0000313" key="4">
    <source>
        <dbReference type="Proteomes" id="UP001316189"/>
    </source>
</evidence>